<name>A0ABQ8X6C2_9EUKA</name>
<feature type="compositionally biased region" description="Acidic residues" evidence="1">
    <location>
        <begin position="672"/>
        <end position="690"/>
    </location>
</feature>
<evidence type="ECO:0000256" key="1">
    <source>
        <dbReference type="SAM" id="MobiDB-lite"/>
    </source>
</evidence>
<keyword evidence="3" id="KW-1185">Reference proteome</keyword>
<feature type="compositionally biased region" description="Basic residues" evidence="1">
    <location>
        <begin position="536"/>
        <end position="567"/>
    </location>
</feature>
<proteinExistence type="predicted"/>
<feature type="compositionally biased region" description="Basic residues" evidence="1">
    <location>
        <begin position="574"/>
        <end position="603"/>
    </location>
</feature>
<feature type="compositionally biased region" description="Polar residues" evidence="1">
    <location>
        <begin position="429"/>
        <end position="442"/>
    </location>
</feature>
<feature type="compositionally biased region" description="Basic and acidic residues" evidence="1">
    <location>
        <begin position="705"/>
        <end position="725"/>
    </location>
</feature>
<feature type="compositionally biased region" description="Basic and acidic residues" evidence="1">
    <location>
        <begin position="444"/>
        <end position="458"/>
    </location>
</feature>
<feature type="compositionally biased region" description="Low complexity" evidence="1">
    <location>
        <begin position="605"/>
        <end position="617"/>
    </location>
</feature>
<organism evidence="2 3">
    <name type="scientific">Anaeramoeba flamelloides</name>
    <dbReference type="NCBI Taxonomy" id="1746091"/>
    <lineage>
        <taxon>Eukaryota</taxon>
        <taxon>Metamonada</taxon>
        <taxon>Anaeramoebidae</taxon>
        <taxon>Anaeramoeba</taxon>
    </lineage>
</organism>
<dbReference type="EMBL" id="JAOAOG010000333">
    <property type="protein sequence ID" value="KAJ6227659.1"/>
    <property type="molecule type" value="Genomic_DNA"/>
</dbReference>
<comment type="caution">
    <text evidence="2">The sequence shown here is derived from an EMBL/GenBank/DDBJ whole genome shotgun (WGS) entry which is preliminary data.</text>
</comment>
<evidence type="ECO:0000313" key="2">
    <source>
        <dbReference type="EMBL" id="KAJ6227659.1"/>
    </source>
</evidence>
<dbReference type="Proteomes" id="UP001150062">
    <property type="component" value="Unassembled WGS sequence"/>
</dbReference>
<feature type="region of interest" description="Disordered" evidence="1">
    <location>
        <begin position="429"/>
        <end position="488"/>
    </location>
</feature>
<evidence type="ECO:0000313" key="3">
    <source>
        <dbReference type="Proteomes" id="UP001150062"/>
    </source>
</evidence>
<sequence length="750" mass="88452">MSTPKKNFLFVIPQKGKQLSILQIDKYFNQKKSPPSRIALGAKRILVVFFKQEKKNKFFKNKQRKNKGFRIKKTIDGIQCTLRSITTKEYRRFEKQIDLIEIEYYLGGLFLHKIPDCIEKHDIQEYFQKRYQLKDINIKFLHRNRHKEIWKAIVSFKCEQQIKYATLQNICSNSELKLEIKGEMIPFSKRIKYDTKKLILKNDTLLLEAFSSRIRSKDIKKWFKGHGYLIKSINRDNQSTSESFNNESKRNFLVVLKKKYAFELYYKKPKFKISETIIKVNRFYQKKNCKIKIINFSINDEDKIKFLRKIYNIKRNFYNSKDYRENWTMLEKTLKLTADFMKLNSSDSVFNLIESFRDFFNQRTYHLMHECRLFRNQFIHDQKKLKNEELKKLTEVFLQTINWIKVNFDREHTLKWKISTMDSVTKNSKLQKYNENTVNSKVSKNRDSKKPKVHHSSDSSDSSDSSVSNYGNNSNNDDYGDSDSSGGSDYSDEWVLTTNPFAIKPKEKRNKNNYENSKKKKKLKNKKKYTKMEKGRYKHKKHKHYNKYKNKLISKRGTKKKKSKHKNKMGEKNKNKKHKHHNHNKSKHKLKFIKKEKITKHKNASISSNSRSLSTSESESEKSSENESEIEPESESVSISENESESEPESESVSISESESESEPESEKSSESESEIESTSENESENETESESVSISESESESEPESEKSSESESEIESKSEKSSENETESEIGSESEKSSENESESESEK</sequence>
<feature type="compositionally biased region" description="Basic and acidic residues" evidence="1">
    <location>
        <begin position="735"/>
        <end position="750"/>
    </location>
</feature>
<feature type="compositionally biased region" description="Low complexity" evidence="1">
    <location>
        <begin position="459"/>
        <end position="488"/>
    </location>
</feature>
<protein>
    <submittedName>
        <fullName evidence="2">Uncharacterized protein</fullName>
    </submittedName>
</protein>
<feature type="compositionally biased region" description="Basic residues" evidence="1">
    <location>
        <begin position="518"/>
        <end position="529"/>
    </location>
</feature>
<gene>
    <name evidence="2" type="ORF">M0813_09562</name>
</gene>
<feature type="region of interest" description="Disordered" evidence="1">
    <location>
        <begin position="501"/>
        <end position="750"/>
    </location>
</feature>
<accession>A0ABQ8X6C2</accession>
<reference evidence="2" key="1">
    <citation type="submission" date="2022-08" db="EMBL/GenBank/DDBJ databases">
        <title>Novel sulfate-reducing endosymbionts in the free-living metamonad Anaeramoeba.</title>
        <authorList>
            <person name="Jerlstrom-Hultqvist J."/>
            <person name="Cepicka I."/>
            <person name="Gallot-Lavallee L."/>
            <person name="Salas-Leiva D."/>
            <person name="Curtis B.A."/>
            <person name="Zahonova K."/>
            <person name="Pipaliya S."/>
            <person name="Dacks J."/>
            <person name="Roger A.J."/>
        </authorList>
    </citation>
    <scope>NUCLEOTIDE SEQUENCE</scope>
    <source>
        <strain evidence="2">Schooner1</strain>
    </source>
</reference>